<name>A0A939LNU6_9CELL</name>
<sequence length="75" mass="7654">MADLDHARAAKARLREALADHDGIEGVGLAPDGDGYCVQVNVTRTVIATDIPADVDGVSVHVHVVGPVRALGGDG</sequence>
<protein>
    <submittedName>
        <fullName evidence="1">Uncharacterized protein</fullName>
    </submittedName>
</protein>
<gene>
    <name evidence="1" type="ORF">J4G33_04305</name>
</gene>
<dbReference type="AlphaFoldDB" id="A0A939LNU6"/>
<reference evidence="1" key="1">
    <citation type="submission" date="2021-03" db="EMBL/GenBank/DDBJ databases">
        <title>Actinotalea soli sp. nov., isolated from soil.</title>
        <authorList>
            <person name="Ping W."/>
            <person name="Zhang J."/>
        </authorList>
    </citation>
    <scope>NUCLEOTIDE SEQUENCE</scope>
    <source>
        <strain evidence="1">BY-33</strain>
    </source>
</reference>
<dbReference type="Proteomes" id="UP000664209">
    <property type="component" value="Unassembled WGS sequence"/>
</dbReference>
<comment type="caution">
    <text evidence="1">The sequence shown here is derived from an EMBL/GenBank/DDBJ whole genome shotgun (WGS) entry which is preliminary data.</text>
</comment>
<dbReference type="EMBL" id="JAGEMK010000002">
    <property type="protein sequence ID" value="MBO1751019.1"/>
    <property type="molecule type" value="Genomic_DNA"/>
</dbReference>
<dbReference type="RefSeq" id="WP_208054716.1">
    <property type="nucleotide sequence ID" value="NZ_JAGEMK010000002.1"/>
</dbReference>
<organism evidence="1 2">
    <name type="scientific">Actinotalea soli</name>
    <dbReference type="NCBI Taxonomy" id="2819234"/>
    <lineage>
        <taxon>Bacteria</taxon>
        <taxon>Bacillati</taxon>
        <taxon>Actinomycetota</taxon>
        <taxon>Actinomycetes</taxon>
        <taxon>Micrococcales</taxon>
        <taxon>Cellulomonadaceae</taxon>
        <taxon>Actinotalea</taxon>
    </lineage>
</organism>
<evidence type="ECO:0000313" key="1">
    <source>
        <dbReference type="EMBL" id="MBO1751019.1"/>
    </source>
</evidence>
<keyword evidence="2" id="KW-1185">Reference proteome</keyword>
<proteinExistence type="predicted"/>
<accession>A0A939LNU6</accession>
<evidence type="ECO:0000313" key="2">
    <source>
        <dbReference type="Proteomes" id="UP000664209"/>
    </source>
</evidence>